<reference evidence="5" key="1">
    <citation type="submission" date="2018-12" db="EMBL/GenBank/DDBJ databases">
        <title>Tengunoibacter tsumagoiensis gen. nov., sp. nov., Dictyobacter kobayashii sp. nov., D. alpinus sp. nov., and D. joshuensis sp. nov. and description of Dictyobacteraceae fam. nov. within the order Ktedonobacterales isolated from Tengu-no-mugimeshi.</title>
        <authorList>
            <person name="Wang C.M."/>
            <person name="Zheng Y."/>
            <person name="Sakai Y."/>
            <person name="Toyoda A."/>
            <person name="Minakuchi Y."/>
            <person name="Abe K."/>
            <person name="Yokota A."/>
            <person name="Yabe S."/>
        </authorList>
    </citation>
    <scope>NUCLEOTIDE SEQUENCE [LARGE SCALE GENOMIC DNA]</scope>
    <source>
        <strain evidence="5">Uno3</strain>
    </source>
</reference>
<evidence type="ECO:0000256" key="2">
    <source>
        <dbReference type="PROSITE-ProRule" id="PRU00339"/>
    </source>
</evidence>
<dbReference type="Gene3D" id="1.25.40.10">
    <property type="entry name" value="Tetratricopeptide repeat domain"/>
    <property type="match status" value="1"/>
</dbReference>
<keyword evidence="2" id="KW-0802">TPR repeat</keyword>
<dbReference type="Pfam" id="PF13369">
    <property type="entry name" value="Transglut_core2"/>
    <property type="match status" value="1"/>
</dbReference>
<evidence type="ECO:0000256" key="1">
    <source>
        <dbReference type="ARBA" id="ARBA00007100"/>
    </source>
</evidence>
<dbReference type="Pfam" id="PF13371">
    <property type="entry name" value="TPR_9"/>
    <property type="match status" value="1"/>
</dbReference>
<dbReference type="OrthoDB" id="232498at2"/>
<dbReference type="InterPro" id="IPR032698">
    <property type="entry name" value="SirB1_N"/>
</dbReference>
<dbReference type="InterPro" id="IPR019734">
    <property type="entry name" value="TPR_rpt"/>
</dbReference>
<keyword evidence="5" id="KW-1185">Reference proteome</keyword>
<feature type="domain" description="Protein SirB1 N-terminal" evidence="3">
    <location>
        <begin position="50"/>
        <end position="213"/>
    </location>
</feature>
<evidence type="ECO:0000313" key="4">
    <source>
        <dbReference type="EMBL" id="GCE13696.1"/>
    </source>
</evidence>
<dbReference type="AlphaFoldDB" id="A0A402A3S5"/>
<evidence type="ECO:0000313" key="5">
    <source>
        <dbReference type="Proteomes" id="UP000287352"/>
    </source>
</evidence>
<feature type="repeat" description="TPR" evidence="2">
    <location>
        <begin position="243"/>
        <end position="276"/>
    </location>
</feature>
<dbReference type="Proteomes" id="UP000287352">
    <property type="component" value="Unassembled WGS sequence"/>
</dbReference>
<protein>
    <recommendedName>
        <fullName evidence="3">Protein SirB1 N-terminal domain-containing protein</fullName>
    </recommendedName>
</protein>
<sequence length="297" mass="34120">MADGYSKDTDQQRTYRAFQSLIAGEDGAIDLAQAALLIASIEYPGLDITHIQAQLDALARRVRIMLALPSPDQLPDLPADVDPLNVLAVMNQVLRSEEGFHGNPEEYYTPDNSFLNKVLENHTGIPVTLALLYIEVGKRVGIRLEGIGLPYHFMVGYKLPDQMIYLDPYTDSSFLTAQQCLERIRLLAKRRIKIHPRWFEPVTHRQLLLRLLNNLKKIYIDREDFPHALNISDFILMLIPDAALELRDRGHIHLQLKHYGRALHDLNTYLELSPQSSDRYEILNQIKSIRRFIAMMN</sequence>
<gene>
    <name evidence="4" type="ORF">KTT_35550</name>
</gene>
<evidence type="ECO:0000259" key="3">
    <source>
        <dbReference type="Pfam" id="PF13369"/>
    </source>
</evidence>
<comment type="similarity">
    <text evidence="1">Belongs to the UPF0162 family.</text>
</comment>
<dbReference type="PANTHER" id="PTHR31350">
    <property type="entry name" value="SI:DKEY-261L7.2"/>
    <property type="match status" value="1"/>
</dbReference>
<dbReference type="InterPro" id="IPR011990">
    <property type="entry name" value="TPR-like_helical_dom_sf"/>
</dbReference>
<proteinExistence type="inferred from homology"/>
<dbReference type="RefSeq" id="WP_126581200.1">
    <property type="nucleotide sequence ID" value="NZ_BIFR01000001.1"/>
</dbReference>
<comment type="caution">
    <text evidence="4">The sequence shown here is derived from an EMBL/GenBank/DDBJ whole genome shotgun (WGS) entry which is preliminary data.</text>
</comment>
<dbReference type="EMBL" id="BIFR01000001">
    <property type="protein sequence ID" value="GCE13696.1"/>
    <property type="molecule type" value="Genomic_DNA"/>
</dbReference>
<name>A0A402A3S5_9CHLR</name>
<dbReference type="SUPFAM" id="SSF48452">
    <property type="entry name" value="TPR-like"/>
    <property type="match status" value="1"/>
</dbReference>
<organism evidence="4 5">
    <name type="scientific">Tengunoibacter tsumagoiensis</name>
    <dbReference type="NCBI Taxonomy" id="2014871"/>
    <lineage>
        <taxon>Bacteria</taxon>
        <taxon>Bacillati</taxon>
        <taxon>Chloroflexota</taxon>
        <taxon>Ktedonobacteria</taxon>
        <taxon>Ktedonobacterales</taxon>
        <taxon>Dictyobacteraceae</taxon>
        <taxon>Tengunoibacter</taxon>
    </lineage>
</organism>
<dbReference type="PROSITE" id="PS50005">
    <property type="entry name" value="TPR"/>
    <property type="match status" value="1"/>
</dbReference>
<accession>A0A402A3S5</accession>
<dbReference type="PANTHER" id="PTHR31350:SF21">
    <property type="entry name" value="F-BOX ONLY PROTEIN 21"/>
    <property type="match status" value="1"/>
</dbReference>